<dbReference type="Gene3D" id="3.90.226.10">
    <property type="entry name" value="2-enoyl-CoA Hydratase, Chain A, domain 1"/>
    <property type="match status" value="2"/>
</dbReference>
<dbReference type="Pfam" id="PF01039">
    <property type="entry name" value="Carboxyl_trans"/>
    <property type="match status" value="1"/>
</dbReference>
<dbReference type="InterPro" id="IPR011762">
    <property type="entry name" value="COA_CT_N"/>
</dbReference>
<reference evidence="3 4" key="1">
    <citation type="submission" date="2023-07" db="EMBL/GenBank/DDBJ databases">
        <title>Sequencing the genomes of 1000 actinobacteria strains.</title>
        <authorList>
            <person name="Klenk H.-P."/>
        </authorList>
    </citation>
    <scope>NUCLEOTIDE SEQUENCE [LARGE SCALE GENOMIC DNA]</scope>
    <source>
        <strain evidence="3 4">GD13</strain>
    </source>
</reference>
<dbReference type="EMBL" id="JAUSQM010000001">
    <property type="protein sequence ID" value="MDP9823957.1"/>
    <property type="molecule type" value="Genomic_DNA"/>
</dbReference>
<evidence type="ECO:0000313" key="4">
    <source>
        <dbReference type="Proteomes" id="UP001240447"/>
    </source>
</evidence>
<feature type="domain" description="CoA carboxyltransferase N-terminal" evidence="1">
    <location>
        <begin position="7"/>
        <end position="254"/>
    </location>
</feature>
<dbReference type="PROSITE" id="PS50989">
    <property type="entry name" value="COA_CT_CTER"/>
    <property type="match status" value="1"/>
</dbReference>
<dbReference type="PROSITE" id="PS50980">
    <property type="entry name" value="COA_CT_NTER"/>
    <property type="match status" value="1"/>
</dbReference>
<evidence type="ECO:0000313" key="3">
    <source>
        <dbReference type="EMBL" id="MDP9823957.1"/>
    </source>
</evidence>
<dbReference type="InterPro" id="IPR051047">
    <property type="entry name" value="AccD/PCCB"/>
</dbReference>
<dbReference type="InterPro" id="IPR011763">
    <property type="entry name" value="COA_CT_C"/>
</dbReference>
<dbReference type="InterPro" id="IPR034733">
    <property type="entry name" value="AcCoA_carboxyl_beta"/>
</dbReference>
<keyword evidence="4" id="KW-1185">Reference proteome</keyword>
<dbReference type="InterPro" id="IPR029045">
    <property type="entry name" value="ClpP/crotonase-like_dom_sf"/>
</dbReference>
<dbReference type="PANTHER" id="PTHR43842">
    <property type="entry name" value="PROPIONYL-COA CARBOXYLASE BETA CHAIN"/>
    <property type="match status" value="1"/>
</dbReference>
<feature type="domain" description="CoA carboxyltransferase C-terminal" evidence="2">
    <location>
        <begin position="258"/>
        <end position="483"/>
    </location>
</feature>
<dbReference type="SUPFAM" id="SSF52096">
    <property type="entry name" value="ClpP/crotonase"/>
    <property type="match status" value="2"/>
</dbReference>
<evidence type="ECO:0000259" key="2">
    <source>
        <dbReference type="PROSITE" id="PS50989"/>
    </source>
</evidence>
<comment type="caution">
    <text evidence="3">The sequence shown here is derived from an EMBL/GenBank/DDBJ whole genome shotgun (WGS) entry which is preliminary data.</text>
</comment>
<gene>
    <name evidence="3" type="ORF">J2S59_003766</name>
</gene>
<name>A0ABT9NU57_9ACTN</name>
<accession>A0ABT9NU57</accession>
<dbReference type="PANTHER" id="PTHR43842:SF2">
    <property type="entry name" value="PROPIONYL-COA CARBOXYLASE BETA CHAIN, MITOCHONDRIAL"/>
    <property type="match status" value="1"/>
</dbReference>
<protein>
    <submittedName>
        <fullName evidence="3">Acetyl-CoA carboxylase carboxyltransferase component</fullName>
    </submittedName>
</protein>
<organism evidence="3 4">
    <name type="scientific">Nocardioides massiliensis</name>
    <dbReference type="NCBI Taxonomy" id="1325935"/>
    <lineage>
        <taxon>Bacteria</taxon>
        <taxon>Bacillati</taxon>
        <taxon>Actinomycetota</taxon>
        <taxon>Actinomycetes</taxon>
        <taxon>Propionibacteriales</taxon>
        <taxon>Nocardioidaceae</taxon>
        <taxon>Nocardioides</taxon>
    </lineage>
</organism>
<sequence length="500" mass="51439">MSHRDEWQPLLEDLDRRRTAARAMGGPEKVQKTRAAGRLPVRDRVAALLDPGTFVELGVLAGDGAAPADAFVAGSGLIDGRPVLVGAEDFTVAGGSIGTAGATKRARLAALALQERVPLVMMLEGAGHRATNALHPHRPAPNDLQAMVDLAGLVPTVAVVTGPSAGHGALTAPLSDHVIMVAGQGALFTAGPPLVKASLGEVVDKETLGGASVHGTHSGVAHEVVADVRSALAAVRRWLSYLPSNAWEHPPHVPGVDTGPRSVDALLDLIPPNSRQPYDMRAVLTELFDAGSVTESQPDHGASVITALARLGGDPVAVVANQPAVLAGAIDAPAAEKAARFVERAAAFHLPLVQLADNPGVLAGSASERAGILRAGARMFAAQHRARVPKLHVTLRKAFGFGSSVMGQNAFGGQTVSLALPGVTLGGIPAAVGGATAKADDATRASLVENENAGPWRLASTATYDDVVDPRELRDALLAALRLSRRSGTPEPVSRVGYLP</sequence>
<dbReference type="Proteomes" id="UP001240447">
    <property type="component" value="Unassembled WGS sequence"/>
</dbReference>
<dbReference type="RefSeq" id="WP_068116613.1">
    <property type="nucleotide sequence ID" value="NZ_CCXJ01000034.1"/>
</dbReference>
<evidence type="ECO:0000259" key="1">
    <source>
        <dbReference type="PROSITE" id="PS50980"/>
    </source>
</evidence>
<proteinExistence type="predicted"/>